<evidence type="ECO:0000313" key="3">
    <source>
        <dbReference type="Proteomes" id="UP001632037"/>
    </source>
</evidence>
<name>A0ABD3FMY5_9STRA</name>
<keyword evidence="3" id="KW-1185">Reference proteome</keyword>
<feature type="compositionally biased region" description="Low complexity" evidence="1">
    <location>
        <begin position="75"/>
        <end position="102"/>
    </location>
</feature>
<evidence type="ECO:0000313" key="2">
    <source>
        <dbReference type="EMBL" id="KAL3667681.1"/>
    </source>
</evidence>
<proteinExistence type="predicted"/>
<feature type="region of interest" description="Disordered" evidence="1">
    <location>
        <begin position="1"/>
        <end position="107"/>
    </location>
</feature>
<dbReference type="EMBL" id="JBIMZQ010000013">
    <property type="protein sequence ID" value="KAL3667681.1"/>
    <property type="molecule type" value="Genomic_DNA"/>
</dbReference>
<reference evidence="2 3" key="1">
    <citation type="submission" date="2024-09" db="EMBL/GenBank/DDBJ databases">
        <title>Genome sequencing and assembly of Phytophthora oleae, isolate VK10A, causative agent of rot of olive drupes.</title>
        <authorList>
            <person name="Conti Taguali S."/>
            <person name="Riolo M."/>
            <person name="La Spada F."/>
            <person name="Cacciola S.O."/>
            <person name="Dionisio G."/>
        </authorList>
    </citation>
    <scope>NUCLEOTIDE SEQUENCE [LARGE SCALE GENOMIC DNA]</scope>
    <source>
        <strain evidence="2 3">VK10A</strain>
    </source>
</reference>
<accession>A0ABD3FMY5</accession>
<gene>
    <name evidence="2" type="ORF">V7S43_007234</name>
</gene>
<feature type="compositionally biased region" description="Basic residues" evidence="1">
    <location>
        <begin position="55"/>
        <end position="72"/>
    </location>
</feature>
<dbReference type="AlphaFoldDB" id="A0ABD3FMY5"/>
<feature type="compositionally biased region" description="Low complexity" evidence="1">
    <location>
        <begin position="1"/>
        <end position="32"/>
    </location>
</feature>
<protein>
    <submittedName>
        <fullName evidence="2">Uncharacterized protein</fullName>
    </submittedName>
</protein>
<sequence length="253" mass="27206">MTHPPAQAAAKPAAQPSPAAKAIPASPRSSAAFTTVAPAKTSTNILPRAASKTIAAKRKPMTPKPATKRRKKDFTVSNVPETPVNVPENPAADVPDSPAADTDTTERQVTEMPAVVADTTEATVLEVADAPNRVPDTANGVTMDEFDSEDFLAALRRDHLFTFTDTDDLNIGRGDWLLSLDSDEEGDEDSILLDEAENHDEEDEASATVEDHRSDYDAGQDGGVDEVPMEFDLTSEQLDLLKLMDRTIMMSTT</sequence>
<comment type="caution">
    <text evidence="2">The sequence shown here is derived from an EMBL/GenBank/DDBJ whole genome shotgun (WGS) entry which is preliminary data.</text>
</comment>
<organism evidence="2 3">
    <name type="scientific">Phytophthora oleae</name>
    <dbReference type="NCBI Taxonomy" id="2107226"/>
    <lineage>
        <taxon>Eukaryota</taxon>
        <taxon>Sar</taxon>
        <taxon>Stramenopiles</taxon>
        <taxon>Oomycota</taxon>
        <taxon>Peronosporomycetes</taxon>
        <taxon>Peronosporales</taxon>
        <taxon>Peronosporaceae</taxon>
        <taxon>Phytophthora</taxon>
    </lineage>
</organism>
<feature type="compositionally biased region" description="Acidic residues" evidence="1">
    <location>
        <begin position="195"/>
        <end position="205"/>
    </location>
</feature>
<dbReference type="Proteomes" id="UP001632037">
    <property type="component" value="Unassembled WGS sequence"/>
</dbReference>
<feature type="region of interest" description="Disordered" evidence="1">
    <location>
        <begin position="195"/>
        <end position="226"/>
    </location>
</feature>
<evidence type="ECO:0000256" key="1">
    <source>
        <dbReference type="SAM" id="MobiDB-lite"/>
    </source>
</evidence>